<dbReference type="EMBL" id="BARV01036638">
    <property type="protein sequence ID" value="GAI55938.1"/>
    <property type="molecule type" value="Genomic_DNA"/>
</dbReference>
<accession>X1PJB8</accession>
<organism evidence="1">
    <name type="scientific">marine sediment metagenome</name>
    <dbReference type="NCBI Taxonomy" id="412755"/>
    <lineage>
        <taxon>unclassified sequences</taxon>
        <taxon>metagenomes</taxon>
        <taxon>ecological metagenomes</taxon>
    </lineage>
</organism>
<sequence length="188" mass="20894">KYGRALSIILRTESSKTTVSYENTGDEIIKKPGINVVYEQTALPAESISIEDISIPSLNMKTLEEQWFGSDGKIPAADKTSAARSLTADSFSLFDPPPESWISLPCVLNWTDHKKPGITYNLIIADNSDFNNPVLVRGKIDSSSYLLIDKMELPTNRELFWKVYAVDSSGNEIPGRQAYLSFKIKGDN</sequence>
<dbReference type="InterPro" id="IPR013783">
    <property type="entry name" value="Ig-like_fold"/>
</dbReference>
<evidence type="ECO:0000313" key="1">
    <source>
        <dbReference type="EMBL" id="GAI55938.1"/>
    </source>
</evidence>
<dbReference type="Gene3D" id="2.60.40.10">
    <property type="entry name" value="Immunoglobulins"/>
    <property type="match status" value="1"/>
</dbReference>
<gene>
    <name evidence="1" type="ORF">S06H3_56883</name>
</gene>
<reference evidence="1" key="1">
    <citation type="journal article" date="2014" name="Front. Microbiol.">
        <title>High frequency of phylogenetically diverse reductive dehalogenase-homologous genes in deep subseafloor sedimentary metagenomes.</title>
        <authorList>
            <person name="Kawai M."/>
            <person name="Futagami T."/>
            <person name="Toyoda A."/>
            <person name="Takaki Y."/>
            <person name="Nishi S."/>
            <person name="Hori S."/>
            <person name="Arai W."/>
            <person name="Tsubouchi T."/>
            <person name="Morono Y."/>
            <person name="Uchiyama I."/>
            <person name="Ito T."/>
            <person name="Fujiyama A."/>
            <person name="Inagaki F."/>
            <person name="Takami H."/>
        </authorList>
    </citation>
    <scope>NUCLEOTIDE SEQUENCE</scope>
    <source>
        <strain evidence="1">Expedition CK06-06</strain>
    </source>
</reference>
<protein>
    <submittedName>
        <fullName evidence="1">Uncharacterized protein</fullName>
    </submittedName>
</protein>
<proteinExistence type="predicted"/>
<feature type="non-terminal residue" evidence="1">
    <location>
        <position position="1"/>
    </location>
</feature>
<comment type="caution">
    <text evidence="1">The sequence shown here is derived from an EMBL/GenBank/DDBJ whole genome shotgun (WGS) entry which is preliminary data.</text>
</comment>
<dbReference type="AlphaFoldDB" id="X1PJB8"/>
<name>X1PJB8_9ZZZZ</name>